<dbReference type="GO" id="GO:0005886">
    <property type="term" value="C:plasma membrane"/>
    <property type="evidence" value="ECO:0007669"/>
    <property type="project" value="UniProtKB-SubCell"/>
</dbReference>
<keyword evidence="9" id="KW-0489">Methyltransferase</keyword>
<comment type="catalytic activity">
    <reaction evidence="9">
        <text>Typically cleaves a -Gly-|-Phe- bond to release an N-terminal, basic peptide of 5-8 residues from type IV prepilin, and then N-methylates the new N-terminal amino group, the methyl donor being S-adenosyl-L-methionine.</text>
        <dbReference type="EC" id="3.4.23.43"/>
    </reaction>
</comment>
<keyword evidence="7 10" id="KW-0472">Membrane</keyword>
<dbReference type="InterPro" id="IPR014032">
    <property type="entry name" value="Peptidase_A24A_bac"/>
</dbReference>
<dbReference type="STRING" id="1646377.BS640_21315"/>
<comment type="caution">
    <text evidence="13">The sequence shown here is derived from an EMBL/GenBank/DDBJ whole genome shotgun (WGS) entry which is preliminary data.</text>
</comment>
<evidence type="ECO:0000256" key="2">
    <source>
        <dbReference type="ARBA" id="ARBA00005801"/>
    </source>
</evidence>
<feature type="domain" description="Prepilin peptidase A24 N-terminal" evidence="12">
    <location>
        <begin position="9"/>
        <end position="94"/>
    </location>
</feature>
<feature type="transmembrane region" description="Helical" evidence="10">
    <location>
        <begin position="188"/>
        <end position="220"/>
    </location>
</feature>
<accession>A0A1X0W9N4</accession>
<evidence type="ECO:0000313" key="13">
    <source>
        <dbReference type="EMBL" id="ORJ23461.1"/>
    </source>
</evidence>
<dbReference type="GO" id="GO:0008168">
    <property type="term" value="F:methyltransferase activity"/>
    <property type="evidence" value="ECO:0007669"/>
    <property type="project" value="UniProtKB-KW"/>
</dbReference>
<evidence type="ECO:0000256" key="6">
    <source>
        <dbReference type="ARBA" id="ARBA00022989"/>
    </source>
</evidence>
<gene>
    <name evidence="13" type="ORF">BS640_21315</name>
</gene>
<dbReference type="GO" id="GO:0032259">
    <property type="term" value="P:methylation"/>
    <property type="evidence" value="ECO:0007669"/>
    <property type="project" value="UniProtKB-KW"/>
</dbReference>
<comment type="subcellular location">
    <subcellularLocation>
        <location evidence="1">Cell inner membrane</location>
        <topology evidence="1">Multi-pass membrane protein</topology>
    </subcellularLocation>
    <subcellularLocation>
        <location evidence="9">Cell membrane</location>
        <topology evidence="9">Multi-pass membrane protein</topology>
    </subcellularLocation>
</comment>
<evidence type="ECO:0000256" key="10">
    <source>
        <dbReference type="SAM" id="Phobius"/>
    </source>
</evidence>
<keyword evidence="9" id="KW-0808">Transferase</keyword>
<dbReference type="PRINTS" id="PR00864">
    <property type="entry name" value="PREPILNPTASE"/>
</dbReference>
<dbReference type="AlphaFoldDB" id="A0A1X0W9N4"/>
<evidence type="ECO:0000256" key="3">
    <source>
        <dbReference type="ARBA" id="ARBA00022475"/>
    </source>
</evidence>
<feature type="transmembrane region" description="Helical" evidence="10">
    <location>
        <begin position="130"/>
        <end position="149"/>
    </location>
</feature>
<dbReference type="PANTHER" id="PTHR30487">
    <property type="entry name" value="TYPE 4 PREPILIN-LIKE PROTEINS LEADER PEPTIDE-PROCESSING ENZYME"/>
    <property type="match status" value="1"/>
</dbReference>
<protein>
    <recommendedName>
        <fullName evidence="9">Prepilin leader peptidase/N-methyltransferase</fullName>
        <ecNumber evidence="9">2.1.1.-</ecNumber>
        <ecNumber evidence="9">3.4.23.43</ecNumber>
    </recommendedName>
</protein>
<dbReference type="Pfam" id="PF06750">
    <property type="entry name" value="A24_N_bact"/>
    <property type="match status" value="1"/>
</dbReference>
<keyword evidence="9" id="KW-0378">Hydrolase</keyword>
<evidence type="ECO:0000256" key="4">
    <source>
        <dbReference type="ARBA" id="ARBA00022519"/>
    </source>
</evidence>
<organism evidence="13 14">
    <name type="scientific">Rouxiella badensis</name>
    <dbReference type="NCBI Taxonomy" id="1646377"/>
    <lineage>
        <taxon>Bacteria</taxon>
        <taxon>Pseudomonadati</taxon>
        <taxon>Pseudomonadota</taxon>
        <taxon>Gammaproteobacteria</taxon>
        <taxon>Enterobacterales</taxon>
        <taxon>Yersiniaceae</taxon>
        <taxon>Rouxiella</taxon>
    </lineage>
</organism>
<sequence length="245" mass="26805">MLIILFSILMGAVIGSFLNVVIFRLPKILNGEKISLSFPASFCPACHHPIRWRHNIPVISWLLLKGKCLDCRSAISPRYPLIEILMAALFGWVTSQHGLTADTAAVLFALCLLVPLAVIDADTMLLPNRLMYPLLAGGLTVALAGIGRVSWQEAAIAAALGFVAPWSISKLFYLFNKREGMGRGDMKLFAAIGAWVGYSQLWDVMIASCILATVCALLILKVKRGQSFPFGPYPIIVTVIIFLFN</sequence>
<keyword evidence="14" id="KW-1185">Reference proteome</keyword>
<dbReference type="EC" id="2.1.1.-" evidence="9"/>
<evidence type="ECO:0000256" key="7">
    <source>
        <dbReference type="ARBA" id="ARBA00023136"/>
    </source>
</evidence>
<keyword evidence="4" id="KW-0997">Cell inner membrane</keyword>
<evidence type="ECO:0000256" key="8">
    <source>
        <dbReference type="RuleBase" id="RU003793"/>
    </source>
</evidence>
<feature type="domain" description="Prepilin type IV endopeptidase peptidase" evidence="11">
    <location>
        <begin position="108"/>
        <end position="217"/>
    </location>
</feature>
<comment type="function">
    <text evidence="9">Plays an essential role in type IV pili and type II pseudopili formation by proteolytically removing the leader sequence from substrate proteins and subsequently monomethylating the alpha-amino group of the newly exposed N-terminal phenylalanine.</text>
</comment>
<keyword evidence="6 10" id="KW-1133">Transmembrane helix</keyword>
<feature type="transmembrane region" description="Helical" evidence="10">
    <location>
        <begin position="155"/>
        <end position="176"/>
    </location>
</feature>
<comment type="similarity">
    <text evidence="2 8">Belongs to the peptidase A24 family.</text>
</comment>
<name>A0A1X0W9N4_9GAMM</name>
<dbReference type="InterPro" id="IPR000045">
    <property type="entry name" value="Prepilin_IV_endopep_pep"/>
</dbReference>
<keyword evidence="5 9" id="KW-0812">Transmembrane</keyword>
<dbReference type="GO" id="GO:0006465">
    <property type="term" value="P:signal peptide processing"/>
    <property type="evidence" value="ECO:0007669"/>
    <property type="project" value="TreeGrafter"/>
</dbReference>
<dbReference type="InterPro" id="IPR050882">
    <property type="entry name" value="Prepilin_peptidase/N-MTase"/>
</dbReference>
<evidence type="ECO:0000259" key="11">
    <source>
        <dbReference type="Pfam" id="PF01478"/>
    </source>
</evidence>
<evidence type="ECO:0000313" key="14">
    <source>
        <dbReference type="Proteomes" id="UP000192536"/>
    </source>
</evidence>
<feature type="transmembrane region" description="Helical" evidence="10">
    <location>
        <begin position="226"/>
        <end position="244"/>
    </location>
</feature>
<dbReference type="InterPro" id="IPR010627">
    <property type="entry name" value="Prepilin_pept_A24_N"/>
</dbReference>
<evidence type="ECO:0000256" key="5">
    <source>
        <dbReference type="ARBA" id="ARBA00022692"/>
    </source>
</evidence>
<reference evidence="13 14" key="1">
    <citation type="journal article" date="2017" name="Int. J. Syst. Evol. Microbiol.">
        <title>Rouxiella badensis sp. nov. and Rouxiella silvae sp. nov. isolated from peat bog soil in Germany and emendation of the genus description.</title>
        <authorList>
            <person name="Le Fleche-Mateos A."/>
            <person name="Kugler J.H."/>
            <person name="Hansen S.H."/>
            <person name="Syldatk C."/>
            <person name="Hausmann R."/>
            <person name="Lomprez F."/>
            <person name="Vandenbogaert M."/>
            <person name="Manuguerra J.C."/>
            <person name="Grimont P.A."/>
        </authorList>
    </citation>
    <scope>NUCLEOTIDE SEQUENCE [LARGE SCALE GENOMIC DNA]</scope>
    <source>
        <strain evidence="13 14">DSM 100043</strain>
    </source>
</reference>
<dbReference type="Pfam" id="PF01478">
    <property type="entry name" value="Peptidase_A24"/>
    <property type="match status" value="1"/>
</dbReference>
<dbReference type="Proteomes" id="UP000192536">
    <property type="component" value="Unassembled WGS sequence"/>
</dbReference>
<feature type="transmembrane region" description="Helical" evidence="10">
    <location>
        <begin position="6"/>
        <end position="25"/>
    </location>
</feature>
<dbReference type="GO" id="GO:0004190">
    <property type="term" value="F:aspartic-type endopeptidase activity"/>
    <property type="evidence" value="ECO:0007669"/>
    <property type="project" value="UniProtKB-EC"/>
</dbReference>
<dbReference type="EC" id="3.4.23.43" evidence="9"/>
<keyword evidence="9" id="KW-0511">Multifunctional enzyme</keyword>
<keyword evidence="3" id="KW-1003">Cell membrane</keyword>
<keyword evidence="9" id="KW-0645">Protease</keyword>
<dbReference type="PANTHER" id="PTHR30487:SF0">
    <property type="entry name" value="PREPILIN LEADER PEPTIDASE_N-METHYLTRANSFERASE-RELATED"/>
    <property type="match status" value="1"/>
</dbReference>
<evidence type="ECO:0000256" key="9">
    <source>
        <dbReference type="RuleBase" id="RU003794"/>
    </source>
</evidence>
<proteinExistence type="inferred from homology"/>
<dbReference type="Gene3D" id="1.20.120.1220">
    <property type="match status" value="1"/>
</dbReference>
<dbReference type="EMBL" id="MRWE01000053">
    <property type="protein sequence ID" value="ORJ23461.1"/>
    <property type="molecule type" value="Genomic_DNA"/>
</dbReference>
<feature type="transmembrane region" description="Helical" evidence="10">
    <location>
        <begin position="99"/>
        <end position="118"/>
    </location>
</feature>
<evidence type="ECO:0000259" key="12">
    <source>
        <dbReference type="Pfam" id="PF06750"/>
    </source>
</evidence>
<evidence type="ECO:0000256" key="1">
    <source>
        <dbReference type="ARBA" id="ARBA00004429"/>
    </source>
</evidence>